<feature type="transmembrane region" description="Helical" evidence="7">
    <location>
        <begin position="485"/>
        <end position="507"/>
    </location>
</feature>
<feature type="transmembrane region" description="Helical" evidence="7">
    <location>
        <begin position="122"/>
        <end position="142"/>
    </location>
</feature>
<keyword evidence="3" id="KW-1003">Cell membrane</keyword>
<dbReference type="eggNOG" id="COG2244">
    <property type="taxonomic scope" value="Bacteria"/>
</dbReference>
<dbReference type="AlphaFoldDB" id="D8JX21"/>
<feature type="transmembrane region" description="Helical" evidence="7">
    <location>
        <begin position="420"/>
        <end position="441"/>
    </location>
</feature>
<dbReference type="Pfam" id="PF13440">
    <property type="entry name" value="Polysacc_synt_3"/>
    <property type="match status" value="1"/>
</dbReference>
<dbReference type="HOGENOM" id="CLU_026911_2_0_5"/>
<feature type="transmembrane region" description="Helical" evidence="7">
    <location>
        <begin position="84"/>
        <end position="101"/>
    </location>
</feature>
<dbReference type="GO" id="GO:0005886">
    <property type="term" value="C:plasma membrane"/>
    <property type="evidence" value="ECO:0007669"/>
    <property type="project" value="UniProtKB-SubCell"/>
</dbReference>
<evidence type="ECO:0000313" key="8">
    <source>
        <dbReference type="EMBL" id="ADJ23157.1"/>
    </source>
</evidence>
<feature type="transmembrane region" description="Helical" evidence="7">
    <location>
        <begin position="184"/>
        <end position="204"/>
    </location>
</feature>
<evidence type="ECO:0000256" key="1">
    <source>
        <dbReference type="ARBA" id="ARBA00004651"/>
    </source>
</evidence>
<keyword evidence="5 7" id="KW-1133">Transmembrane helix</keyword>
<dbReference type="EMBL" id="CP002083">
    <property type="protein sequence ID" value="ADJ23157.1"/>
    <property type="molecule type" value="Genomic_DNA"/>
</dbReference>
<accession>D8JX21</accession>
<comment type="similarity">
    <text evidence="2">Belongs to the polysaccharide synthase family.</text>
</comment>
<evidence type="ECO:0000256" key="3">
    <source>
        <dbReference type="ARBA" id="ARBA00022475"/>
    </source>
</evidence>
<dbReference type="KEGG" id="hdn:Hden_1345"/>
<feature type="transmembrane region" description="Helical" evidence="7">
    <location>
        <begin position="210"/>
        <end position="232"/>
    </location>
</feature>
<keyword evidence="6 7" id="KW-0472">Membrane</keyword>
<dbReference type="PANTHER" id="PTHR30250">
    <property type="entry name" value="PST FAMILY PREDICTED COLANIC ACID TRANSPORTER"/>
    <property type="match status" value="1"/>
</dbReference>
<evidence type="ECO:0000256" key="4">
    <source>
        <dbReference type="ARBA" id="ARBA00022692"/>
    </source>
</evidence>
<evidence type="ECO:0000256" key="6">
    <source>
        <dbReference type="ARBA" id="ARBA00023136"/>
    </source>
</evidence>
<evidence type="ECO:0000256" key="2">
    <source>
        <dbReference type="ARBA" id="ARBA00007430"/>
    </source>
</evidence>
<dbReference type="CDD" id="cd13127">
    <property type="entry name" value="MATE_tuaB_like"/>
    <property type="match status" value="1"/>
</dbReference>
<keyword evidence="9" id="KW-1185">Reference proteome</keyword>
<dbReference type="Proteomes" id="UP000002033">
    <property type="component" value="Chromosome"/>
</dbReference>
<sequence>MKSDIATHANNGAAHDFDGQVQQVAKIILSNRADKYFQENVPNAGLGRASLHSGIIVVAARGVGLMSQVVSIIILARLLTPHDFGLAAIIFSLTSFGPMLIDLGTSESSSQKTSISRAEVSTLFWINLMMGVLLACILIALSGPLATFYREPELTSIAIFTSITFIASGLTIQHSALLRRAMQFRSLAAIDICANVISSVLSIAMALTGWGYWALLTKTVCAICVTAIGVWFSCRWLPMRPHYSPEVKKSLRFGMGVTGFLVTDNLAKSADRIALGYFYGASALGYYQNALLFYGNVLGLLADPLHPIAVSSLSKLRNSLNEFRQSWTTALSTLSFVTALIFALLAVAGTDFIVILLGERWAPAGTILCIFAVRGIAQTFERTLGWLHVSSGRSERWMKWGLFSSVCQIAAVLAGLPFGVIGTAITGTIIVYLLFIPGLAYAGRPVGITTTDVVKAVAPQIVAGLAAIALGLLARHFVFHDFNEIVRLVLTGSLCAAVYFLIAVVLFRVTKPLTLALSVISDYTMRLSRNS</sequence>
<feature type="transmembrane region" description="Helical" evidence="7">
    <location>
        <begin position="154"/>
        <end position="172"/>
    </location>
</feature>
<feature type="transmembrane region" description="Helical" evidence="7">
    <location>
        <begin position="453"/>
        <end position="473"/>
    </location>
</feature>
<evidence type="ECO:0000256" key="5">
    <source>
        <dbReference type="ARBA" id="ARBA00022989"/>
    </source>
</evidence>
<dbReference type="PANTHER" id="PTHR30250:SF10">
    <property type="entry name" value="LIPOPOLYSACCHARIDE BIOSYNTHESIS PROTEIN WZXC"/>
    <property type="match status" value="1"/>
</dbReference>
<dbReference type="InterPro" id="IPR050833">
    <property type="entry name" value="Poly_Biosynth_Transport"/>
</dbReference>
<protein>
    <submittedName>
        <fullName evidence="8">Polysaccharide biosynthesis protein</fullName>
    </submittedName>
</protein>
<evidence type="ECO:0000313" key="9">
    <source>
        <dbReference type="Proteomes" id="UP000002033"/>
    </source>
</evidence>
<comment type="subcellular location">
    <subcellularLocation>
        <location evidence="1">Cell membrane</location>
        <topology evidence="1">Multi-pass membrane protein</topology>
    </subcellularLocation>
</comment>
<dbReference type="STRING" id="582899.Hden_1345"/>
<organism evidence="8 9">
    <name type="scientific">Hyphomicrobium denitrificans (strain ATCC 51888 / DSM 1869 / NCIMB 11706 / TK 0415)</name>
    <dbReference type="NCBI Taxonomy" id="582899"/>
    <lineage>
        <taxon>Bacteria</taxon>
        <taxon>Pseudomonadati</taxon>
        <taxon>Pseudomonadota</taxon>
        <taxon>Alphaproteobacteria</taxon>
        <taxon>Hyphomicrobiales</taxon>
        <taxon>Hyphomicrobiaceae</taxon>
        <taxon>Hyphomicrobium</taxon>
    </lineage>
</organism>
<reference evidence="9" key="1">
    <citation type="journal article" date="2011" name="J. Bacteriol.">
        <title>Genome sequences of eight morphologically diverse alphaproteobacteria.</title>
        <authorList>
            <consortium name="US DOE Joint Genome Institute"/>
            <person name="Brown P.J."/>
            <person name="Kysela D.T."/>
            <person name="Buechlein A."/>
            <person name="Hemmerich C."/>
            <person name="Brun Y.V."/>
        </authorList>
    </citation>
    <scope>NUCLEOTIDE SEQUENCE [LARGE SCALE GENOMIC DNA]</scope>
    <source>
        <strain evidence="9">ATCC 51888 / DSM 1869 / NCIB 11706 / TK 0415</strain>
    </source>
</reference>
<evidence type="ECO:0000256" key="7">
    <source>
        <dbReference type="SAM" id="Phobius"/>
    </source>
</evidence>
<feature type="transmembrane region" description="Helical" evidence="7">
    <location>
        <begin position="327"/>
        <end position="348"/>
    </location>
</feature>
<keyword evidence="4 7" id="KW-0812">Transmembrane</keyword>
<feature type="transmembrane region" description="Helical" evidence="7">
    <location>
        <begin position="55"/>
        <end position="78"/>
    </location>
</feature>
<name>D8JX21_HYPDA</name>
<proteinExistence type="inferred from homology"/>
<gene>
    <name evidence="8" type="ordered locus">Hden_1345</name>
</gene>